<dbReference type="EMBL" id="CAVNYO010000480">
    <property type="protein sequence ID" value="CAK5284552.1"/>
    <property type="molecule type" value="Genomic_DNA"/>
</dbReference>
<sequence length="164" mass="17680">MDPGLARGRAHLFLLWDLKGIGGLFAHAHAVDLLAQFFLPLKLSQAITHAQELADESPFKDIIRLTSDEPSPGSILFLGGRPTDWGTFEGCPGRLDCALLMIDLPFLPFNVSPVPGINSLAFVPRGARGGVEVGVSVITIRARLFVGIVPRDDRTRVAQSLISV</sequence>
<name>A0AAD2I1L0_9AGAR</name>
<evidence type="ECO:0000313" key="3">
    <source>
        <dbReference type="Proteomes" id="UP001295794"/>
    </source>
</evidence>
<gene>
    <name evidence="1" type="ORF">MYCIT1_LOCUS37861</name>
    <name evidence="2" type="ORF">MYCIT1_LOCUS37863</name>
</gene>
<dbReference type="EMBL" id="CAVNYO010000480">
    <property type="protein sequence ID" value="CAK5284551.1"/>
    <property type="molecule type" value="Genomic_DNA"/>
</dbReference>
<dbReference type="AlphaFoldDB" id="A0AAD2I1L0"/>
<reference evidence="2" key="1">
    <citation type="submission" date="2023-11" db="EMBL/GenBank/DDBJ databases">
        <authorList>
            <person name="De Vega J J."/>
            <person name="De Vega J J."/>
        </authorList>
    </citation>
    <scope>NUCLEOTIDE SEQUENCE</scope>
</reference>
<evidence type="ECO:0000313" key="2">
    <source>
        <dbReference type="EMBL" id="CAK5284552.1"/>
    </source>
</evidence>
<organism evidence="2 3">
    <name type="scientific">Mycena citricolor</name>
    <dbReference type="NCBI Taxonomy" id="2018698"/>
    <lineage>
        <taxon>Eukaryota</taxon>
        <taxon>Fungi</taxon>
        <taxon>Dikarya</taxon>
        <taxon>Basidiomycota</taxon>
        <taxon>Agaricomycotina</taxon>
        <taxon>Agaricomycetes</taxon>
        <taxon>Agaricomycetidae</taxon>
        <taxon>Agaricales</taxon>
        <taxon>Marasmiineae</taxon>
        <taxon>Mycenaceae</taxon>
        <taxon>Mycena</taxon>
    </lineage>
</organism>
<keyword evidence="3" id="KW-1185">Reference proteome</keyword>
<dbReference type="Proteomes" id="UP001295794">
    <property type="component" value="Unassembled WGS sequence"/>
</dbReference>
<comment type="caution">
    <text evidence="2">The sequence shown here is derived from an EMBL/GenBank/DDBJ whole genome shotgun (WGS) entry which is preliminary data.</text>
</comment>
<protein>
    <submittedName>
        <fullName evidence="2">Uncharacterized protein</fullName>
    </submittedName>
</protein>
<accession>A0AAD2I1L0</accession>
<proteinExistence type="predicted"/>
<evidence type="ECO:0000313" key="1">
    <source>
        <dbReference type="EMBL" id="CAK5284551.1"/>
    </source>
</evidence>